<proteinExistence type="inferred from homology"/>
<keyword evidence="4" id="KW-0238">DNA-binding</keyword>
<dbReference type="AlphaFoldDB" id="A0A5N6KUI9"/>
<evidence type="ECO:0000313" key="10">
    <source>
        <dbReference type="Proteomes" id="UP000327013"/>
    </source>
</evidence>
<dbReference type="SUPFAM" id="SSF54447">
    <property type="entry name" value="ssDNA-binding transcriptional regulator domain"/>
    <property type="match status" value="1"/>
</dbReference>
<reference evidence="9 10" key="1">
    <citation type="submission" date="2019-06" db="EMBL/GenBank/DDBJ databases">
        <title>A chromosomal-level reference genome of Carpinus fangiana (Coryloideae, Betulaceae).</title>
        <authorList>
            <person name="Yang X."/>
            <person name="Wang Z."/>
            <person name="Zhang L."/>
            <person name="Hao G."/>
            <person name="Liu J."/>
            <person name="Yang Y."/>
        </authorList>
    </citation>
    <scope>NUCLEOTIDE SEQUENCE [LARGE SCALE GENOMIC DNA]</scope>
    <source>
        <strain evidence="9">Cfa_2016G</strain>
        <tissue evidence="9">Leaf</tissue>
    </source>
</reference>
<keyword evidence="3" id="KW-0805">Transcription regulation</keyword>
<dbReference type="GO" id="GO:0003713">
    <property type="term" value="F:transcription coactivator activity"/>
    <property type="evidence" value="ECO:0007669"/>
    <property type="project" value="InterPro"/>
</dbReference>
<feature type="region of interest" description="Disordered" evidence="7">
    <location>
        <begin position="119"/>
        <end position="188"/>
    </location>
</feature>
<dbReference type="GO" id="GO:0003677">
    <property type="term" value="F:DNA binding"/>
    <property type="evidence" value="ECO:0007669"/>
    <property type="project" value="UniProtKB-KW"/>
</dbReference>
<dbReference type="InterPro" id="IPR003173">
    <property type="entry name" value="PC4_C"/>
</dbReference>
<dbReference type="Proteomes" id="UP000327013">
    <property type="component" value="Unassembled WGS sequence"/>
</dbReference>
<protein>
    <recommendedName>
        <fullName evidence="8">Transcriptional coactivator p15 (PC4) C-terminal domain-containing protein</fullName>
    </recommendedName>
</protein>
<dbReference type="PANTHER" id="PTHR13215">
    <property type="entry name" value="RNA POLYMERASE II TRANSCRIPTIONAL COACTIVATOR"/>
    <property type="match status" value="1"/>
</dbReference>
<evidence type="ECO:0000256" key="5">
    <source>
        <dbReference type="ARBA" id="ARBA00023163"/>
    </source>
</evidence>
<evidence type="ECO:0000256" key="6">
    <source>
        <dbReference type="ARBA" id="ARBA00023242"/>
    </source>
</evidence>
<name>A0A5N6KUI9_9ROSI</name>
<dbReference type="OrthoDB" id="2505440at2759"/>
<dbReference type="Pfam" id="PF02229">
    <property type="entry name" value="PC4"/>
    <property type="match status" value="1"/>
</dbReference>
<evidence type="ECO:0000313" key="9">
    <source>
        <dbReference type="EMBL" id="KAB8346054.1"/>
    </source>
</evidence>
<accession>A0A5N6KUI9</accession>
<dbReference type="Gene3D" id="2.30.31.10">
    <property type="entry name" value="Transcriptional Coactivator Pc4, Chain A"/>
    <property type="match status" value="1"/>
</dbReference>
<evidence type="ECO:0000256" key="2">
    <source>
        <dbReference type="ARBA" id="ARBA00009001"/>
    </source>
</evidence>
<keyword evidence="10" id="KW-1185">Reference proteome</keyword>
<comment type="similarity">
    <text evidence="2">Belongs to the transcriptional coactivator PC4 family.</text>
</comment>
<dbReference type="InterPro" id="IPR009044">
    <property type="entry name" value="ssDNA-bd_transcriptional_reg"/>
</dbReference>
<sequence length="188" mass="20322">MPKRSSAYISDDFVVSDEENGSSLPRVSTKPSKKVKASSAITSSKAQLKDDNGDLYFELNASGTRRVTINSFKGKTLVNVREYYEKDGKMLPGKKGISLVMDQFSALVQALPQIESVLEGKGESVPRPAYGESGTGADDVDSESAEQMDLEDEDQGTKKKRGKAGATSKQVHTKPNYEDTSDEDAASD</sequence>
<feature type="compositionally biased region" description="Acidic residues" evidence="7">
    <location>
        <begin position="138"/>
        <end position="154"/>
    </location>
</feature>
<dbReference type="GO" id="GO:0060261">
    <property type="term" value="P:positive regulation of transcription initiation by RNA polymerase II"/>
    <property type="evidence" value="ECO:0007669"/>
    <property type="project" value="InterPro"/>
</dbReference>
<evidence type="ECO:0000256" key="7">
    <source>
        <dbReference type="SAM" id="MobiDB-lite"/>
    </source>
</evidence>
<feature type="compositionally biased region" description="Polar residues" evidence="7">
    <location>
        <begin position="21"/>
        <end position="30"/>
    </location>
</feature>
<feature type="domain" description="Transcriptional coactivator p15 (PC4) C-terminal" evidence="8">
    <location>
        <begin position="60"/>
        <end position="110"/>
    </location>
</feature>
<evidence type="ECO:0000259" key="8">
    <source>
        <dbReference type="Pfam" id="PF02229"/>
    </source>
</evidence>
<comment type="caution">
    <text evidence="9">The sequence shown here is derived from an EMBL/GenBank/DDBJ whole genome shotgun (WGS) entry which is preliminary data.</text>
</comment>
<keyword evidence="6" id="KW-0539">Nucleus</keyword>
<dbReference type="InterPro" id="IPR045125">
    <property type="entry name" value="Sub1/Tcp4-like"/>
</dbReference>
<keyword evidence="5" id="KW-0804">Transcription</keyword>
<evidence type="ECO:0000256" key="1">
    <source>
        <dbReference type="ARBA" id="ARBA00004123"/>
    </source>
</evidence>
<comment type="subcellular location">
    <subcellularLocation>
        <location evidence="1">Nucleus</location>
    </subcellularLocation>
</comment>
<gene>
    <name evidence="9" type="ORF">FH972_023106</name>
</gene>
<feature type="region of interest" description="Disordered" evidence="7">
    <location>
        <begin position="17"/>
        <end position="44"/>
    </location>
</feature>
<dbReference type="EMBL" id="VIBQ01000013">
    <property type="protein sequence ID" value="KAB8346054.1"/>
    <property type="molecule type" value="Genomic_DNA"/>
</dbReference>
<evidence type="ECO:0000256" key="4">
    <source>
        <dbReference type="ARBA" id="ARBA00023125"/>
    </source>
</evidence>
<feature type="compositionally biased region" description="Acidic residues" evidence="7">
    <location>
        <begin position="179"/>
        <end position="188"/>
    </location>
</feature>
<dbReference type="GO" id="GO:0005634">
    <property type="term" value="C:nucleus"/>
    <property type="evidence" value="ECO:0007669"/>
    <property type="project" value="UniProtKB-SubCell"/>
</dbReference>
<evidence type="ECO:0000256" key="3">
    <source>
        <dbReference type="ARBA" id="ARBA00023015"/>
    </source>
</evidence>
<organism evidence="9 10">
    <name type="scientific">Carpinus fangiana</name>
    <dbReference type="NCBI Taxonomy" id="176857"/>
    <lineage>
        <taxon>Eukaryota</taxon>
        <taxon>Viridiplantae</taxon>
        <taxon>Streptophyta</taxon>
        <taxon>Embryophyta</taxon>
        <taxon>Tracheophyta</taxon>
        <taxon>Spermatophyta</taxon>
        <taxon>Magnoliopsida</taxon>
        <taxon>eudicotyledons</taxon>
        <taxon>Gunneridae</taxon>
        <taxon>Pentapetalae</taxon>
        <taxon>rosids</taxon>
        <taxon>fabids</taxon>
        <taxon>Fagales</taxon>
        <taxon>Betulaceae</taxon>
        <taxon>Carpinus</taxon>
    </lineage>
</organism>